<dbReference type="GO" id="GO:0045277">
    <property type="term" value="C:respiratory chain complex IV"/>
    <property type="evidence" value="ECO:0007669"/>
    <property type="project" value="InterPro"/>
</dbReference>
<dbReference type="STRING" id="253628.A0A0D1YV19"/>
<comment type="subcellular location">
    <subcellularLocation>
        <location evidence="1">Mitochondrion inner membrane</location>
    </subcellularLocation>
</comment>
<feature type="transmembrane region" description="Helical" evidence="6">
    <location>
        <begin position="35"/>
        <end position="55"/>
    </location>
</feature>
<evidence type="ECO:0000256" key="1">
    <source>
        <dbReference type="ARBA" id="ARBA00004273"/>
    </source>
</evidence>
<sequence length="69" mass="8189">MAGFVYRENRVPHYQRLFQRKDGIPDRWKTPRSPLLLYPFYAATAVCLTSSMYMMGRMVLGHKTWFGKD</sequence>
<evidence type="ECO:0000313" key="7">
    <source>
        <dbReference type="EMBL" id="KIW04487.1"/>
    </source>
</evidence>
<evidence type="ECO:0000256" key="2">
    <source>
        <dbReference type="ARBA" id="ARBA00009331"/>
    </source>
</evidence>
<dbReference type="HOGENOM" id="CLU_169147_1_1_1"/>
<keyword evidence="8" id="KW-1185">Reference proteome</keyword>
<dbReference type="GO" id="GO:0006123">
    <property type="term" value="P:mitochondrial electron transport, cytochrome c to oxygen"/>
    <property type="evidence" value="ECO:0007669"/>
    <property type="project" value="InterPro"/>
</dbReference>
<keyword evidence="4" id="KW-0496">Mitochondrion</keyword>
<dbReference type="Gene3D" id="4.10.91.10">
    <property type="entry name" value="Cytochrome c oxidase, subunit VIIa"/>
    <property type="match status" value="1"/>
</dbReference>
<accession>A0A0D1YV19</accession>
<dbReference type="OrthoDB" id="5511599at2759"/>
<evidence type="ECO:0000256" key="6">
    <source>
        <dbReference type="SAM" id="Phobius"/>
    </source>
</evidence>
<evidence type="ECO:0000256" key="5">
    <source>
        <dbReference type="ARBA" id="ARBA00023136"/>
    </source>
</evidence>
<dbReference type="InterPro" id="IPR039297">
    <property type="entry name" value="COX7a"/>
</dbReference>
<evidence type="ECO:0000256" key="4">
    <source>
        <dbReference type="ARBA" id="ARBA00023128"/>
    </source>
</evidence>
<organism evidence="7 8">
    <name type="scientific">Verruconis gallopava</name>
    <dbReference type="NCBI Taxonomy" id="253628"/>
    <lineage>
        <taxon>Eukaryota</taxon>
        <taxon>Fungi</taxon>
        <taxon>Dikarya</taxon>
        <taxon>Ascomycota</taxon>
        <taxon>Pezizomycotina</taxon>
        <taxon>Dothideomycetes</taxon>
        <taxon>Pleosporomycetidae</taxon>
        <taxon>Venturiales</taxon>
        <taxon>Sympoventuriaceae</taxon>
        <taxon>Verruconis</taxon>
    </lineage>
</organism>
<dbReference type="GeneID" id="27312219"/>
<gene>
    <name evidence="7" type="ORF">PV09_04246</name>
</gene>
<dbReference type="GO" id="GO:0005743">
    <property type="term" value="C:mitochondrial inner membrane"/>
    <property type="evidence" value="ECO:0007669"/>
    <property type="project" value="UniProtKB-SubCell"/>
</dbReference>
<dbReference type="Pfam" id="PF02238">
    <property type="entry name" value="COX7a"/>
    <property type="match status" value="1"/>
</dbReference>
<dbReference type="EMBL" id="KN847540">
    <property type="protein sequence ID" value="KIW04487.1"/>
    <property type="molecule type" value="Genomic_DNA"/>
</dbReference>
<keyword evidence="6" id="KW-0812">Transmembrane</keyword>
<dbReference type="RefSeq" id="XP_016214356.1">
    <property type="nucleotide sequence ID" value="XM_016357564.1"/>
</dbReference>
<keyword evidence="3" id="KW-0999">Mitochondrion inner membrane</keyword>
<proteinExistence type="inferred from homology"/>
<comment type="similarity">
    <text evidence="2">Belongs to the cytochrome c oxidase VIIa family.</text>
</comment>
<dbReference type="InterPro" id="IPR036539">
    <property type="entry name" value="Cyt_c_oxidase_su7a_sf"/>
</dbReference>
<evidence type="ECO:0000256" key="3">
    <source>
        <dbReference type="ARBA" id="ARBA00022792"/>
    </source>
</evidence>
<keyword evidence="5 6" id="KW-0472">Membrane</keyword>
<evidence type="ECO:0000313" key="8">
    <source>
        <dbReference type="Proteomes" id="UP000053259"/>
    </source>
</evidence>
<reference evidence="7 8" key="1">
    <citation type="submission" date="2015-01" db="EMBL/GenBank/DDBJ databases">
        <title>The Genome Sequence of Ochroconis gallopava CBS43764.</title>
        <authorList>
            <consortium name="The Broad Institute Genomics Platform"/>
            <person name="Cuomo C."/>
            <person name="de Hoog S."/>
            <person name="Gorbushina A."/>
            <person name="Stielow B."/>
            <person name="Teixiera M."/>
            <person name="Abouelleil A."/>
            <person name="Chapman S.B."/>
            <person name="Priest M."/>
            <person name="Young S.K."/>
            <person name="Wortman J."/>
            <person name="Nusbaum C."/>
            <person name="Birren B."/>
        </authorList>
    </citation>
    <scope>NUCLEOTIDE SEQUENCE [LARGE SCALE GENOMIC DNA]</scope>
    <source>
        <strain evidence="7 8">CBS 43764</strain>
    </source>
</reference>
<name>A0A0D1YV19_9PEZI</name>
<dbReference type="InParanoid" id="A0A0D1YV19"/>
<dbReference type="Proteomes" id="UP000053259">
    <property type="component" value="Unassembled WGS sequence"/>
</dbReference>
<dbReference type="VEuPathDB" id="FungiDB:PV09_04246"/>
<dbReference type="AlphaFoldDB" id="A0A0D1YV19"/>
<keyword evidence="6" id="KW-1133">Transmembrane helix</keyword>
<protein>
    <submittedName>
        <fullName evidence="7">Uncharacterized protein</fullName>
    </submittedName>
</protein>